<keyword evidence="1" id="KW-0732">Signal</keyword>
<dbReference type="EMBL" id="UAVU01000008">
    <property type="protein sequence ID" value="SQC91421.1"/>
    <property type="molecule type" value="Genomic_DNA"/>
</dbReference>
<dbReference type="Proteomes" id="UP000217979">
    <property type="component" value="Chromosome"/>
</dbReference>
<evidence type="ECO:0000313" key="4">
    <source>
        <dbReference type="Proteomes" id="UP000217979"/>
    </source>
</evidence>
<proteinExistence type="predicted"/>
<evidence type="ECO:0000313" key="3">
    <source>
        <dbReference type="EMBL" id="SQC91421.1"/>
    </source>
</evidence>
<evidence type="ECO:0000256" key="1">
    <source>
        <dbReference type="SAM" id="SignalP"/>
    </source>
</evidence>
<reference evidence="3 5" key="2">
    <citation type="submission" date="2018-06" db="EMBL/GenBank/DDBJ databases">
        <authorList>
            <consortium name="Pathogen Informatics"/>
            <person name="Doyle S."/>
        </authorList>
    </citation>
    <scope>NUCLEOTIDE SEQUENCE [LARGE SCALE GENOMIC DNA]</scope>
    <source>
        <strain evidence="3 5">NCTC12120</strain>
    </source>
</reference>
<gene>
    <name evidence="2" type="ORF">CO704_04215</name>
    <name evidence="3" type="ORF">NCTC12120_04579</name>
</gene>
<dbReference type="Proteomes" id="UP000251197">
    <property type="component" value="Unassembled WGS sequence"/>
</dbReference>
<sequence>MKKTKLLLLISVIATGIISSNSAEASNLYKGVLPAAVNNKNGNRFWCNAYQQVRKMCQATEIDATGGFILIRSAPSKNCEAGVWGWINPGNKNSVTDYIAKGYTITPDVKFNVTAKELCSPNMKVTFLPNSKRPQFDDMVGLYNGKEVFRYKWPDKK</sequence>
<evidence type="ECO:0000313" key="2">
    <source>
        <dbReference type="EMBL" id="ATF91346.1"/>
    </source>
</evidence>
<dbReference type="AlphaFoldDB" id="A0A291DUP3"/>
<accession>A0A291DUP3</accession>
<protein>
    <submittedName>
        <fullName evidence="2">Uncharacterized protein</fullName>
    </submittedName>
</protein>
<reference evidence="2 4" key="1">
    <citation type="submission" date="2017-09" db="EMBL/GenBank/DDBJ databases">
        <title>FDA dAtabase for Regulatory Grade micrObial Sequences (FDA-ARGOS): Supporting development and validation of Infectious Disease Dx tests.</title>
        <authorList>
            <person name="Minogue T."/>
            <person name="Wolcott M."/>
            <person name="Wasieloski L."/>
            <person name="Aguilar W."/>
            <person name="Moore D."/>
            <person name="Tallon L."/>
            <person name="Sadzewicz L."/>
            <person name="Ott S."/>
            <person name="Zhao X."/>
            <person name="Nagaraj S."/>
            <person name="Vavikolanu K."/>
            <person name="Aluvathingal J."/>
            <person name="Nadendla S."/>
            <person name="Sichtig H."/>
        </authorList>
    </citation>
    <scope>NUCLEOTIDE SEQUENCE [LARGE SCALE GENOMIC DNA]</scope>
    <source>
        <strain evidence="2 4">FDAARGOS_392</strain>
    </source>
</reference>
<evidence type="ECO:0000313" key="5">
    <source>
        <dbReference type="Proteomes" id="UP000251197"/>
    </source>
</evidence>
<dbReference type="EMBL" id="CP023525">
    <property type="protein sequence ID" value="ATF91346.1"/>
    <property type="molecule type" value="Genomic_DNA"/>
</dbReference>
<organism evidence="2 4">
    <name type="scientific">Cedecea neteri</name>
    <dbReference type="NCBI Taxonomy" id="158822"/>
    <lineage>
        <taxon>Bacteria</taxon>
        <taxon>Pseudomonadati</taxon>
        <taxon>Pseudomonadota</taxon>
        <taxon>Gammaproteobacteria</taxon>
        <taxon>Enterobacterales</taxon>
        <taxon>Enterobacteriaceae</taxon>
        <taxon>Cedecea</taxon>
    </lineage>
</organism>
<feature type="signal peptide" evidence="1">
    <location>
        <begin position="1"/>
        <end position="25"/>
    </location>
</feature>
<feature type="chain" id="PRO_5036034801" evidence="1">
    <location>
        <begin position="26"/>
        <end position="157"/>
    </location>
</feature>
<dbReference type="RefSeq" id="WP_061278625.1">
    <property type="nucleotide sequence ID" value="NZ_CP023525.1"/>
</dbReference>
<name>A0A291DUP3_9ENTR</name>